<keyword evidence="4" id="KW-1185">Reference proteome</keyword>
<dbReference type="RefSeq" id="WP_277835378.1">
    <property type="nucleotide sequence ID" value="NZ_JARQZE010000024.1"/>
</dbReference>
<organism evidence="3 4">
    <name type="scientific">Thauera mechernichensis</name>
    <dbReference type="NCBI Taxonomy" id="82788"/>
    <lineage>
        <taxon>Bacteria</taxon>
        <taxon>Pseudomonadati</taxon>
        <taxon>Pseudomonadota</taxon>
        <taxon>Betaproteobacteria</taxon>
        <taxon>Rhodocyclales</taxon>
        <taxon>Zoogloeaceae</taxon>
        <taxon>Thauera</taxon>
    </lineage>
</organism>
<dbReference type="Proteomes" id="UP001597158">
    <property type="component" value="Unassembled WGS sequence"/>
</dbReference>
<reference evidence="4" key="1">
    <citation type="journal article" date="2019" name="Int. J. Syst. Evol. Microbiol.">
        <title>The Global Catalogue of Microorganisms (GCM) 10K type strain sequencing project: providing services to taxonomists for standard genome sequencing and annotation.</title>
        <authorList>
            <consortium name="The Broad Institute Genomics Platform"/>
            <consortium name="The Broad Institute Genome Sequencing Center for Infectious Disease"/>
            <person name="Wu L."/>
            <person name="Ma J."/>
        </authorList>
    </citation>
    <scope>NUCLEOTIDE SEQUENCE [LARGE SCALE GENOMIC DNA]</scope>
    <source>
        <strain evidence="4">CCUG 48884</strain>
    </source>
</reference>
<evidence type="ECO:0000313" key="3">
    <source>
        <dbReference type="EMBL" id="MFD1264541.1"/>
    </source>
</evidence>
<evidence type="ECO:0000256" key="1">
    <source>
        <dbReference type="SAM" id="MobiDB-lite"/>
    </source>
</evidence>
<gene>
    <name evidence="3" type="ORF">ACFQ4M_13225</name>
</gene>
<accession>A0ABW3WFE8</accession>
<feature type="signal peptide" evidence="2">
    <location>
        <begin position="1"/>
        <end position="23"/>
    </location>
</feature>
<evidence type="ECO:0000313" key="4">
    <source>
        <dbReference type="Proteomes" id="UP001597158"/>
    </source>
</evidence>
<proteinExistence type="predicted"/>
<sequence length="153" mass="16745">MQFLPMLAVVVGLGFAGPAPVHADSDSRAAPRLSTPADEIPRPADERLRAGMLDLRALLAQGMEGGQPVAEADYVALAAKIEQQVQDISAGRDFHNRAGRHLQWLLGDITDGVQLMRDAPRAPAKRLGLMRVVETLNYYGREYDHPGWEPLKP</sequence>
<comment type="caution">
    <text evidence="3">The sequence shown here is derived from an EMBL/GenBank/DDBJ whole genome shotgun (WGS) entry which is preliminary data.</text>
</comment>
<feature type="region of interest" description="Disordered" evidence="1">
    <location>
        <begin position="21"/>
        <end position="40"/>
    </location>
</feature>
<protein>
    <submittedName>
        <fullName evidence="3">Uncharacterized protein</fullName>
    </submittedName>
</protein>
<name>A0ABW3WFE8_9RHOO</name>
<evidence type="ECO:0000256" key="2">
    <source>
        <dbReference type="SAM" id="SignalP"/>
    </source>
</evidence>
<keyword evidence="2" id="KW-0732">Signal</keyword>
<dbReference type="EMBL" id="JBHTMC010000025">
    <property type="protein sequence ID" value="MFD1264541.1"/>
    <property type="molecule type" value="Genomic_DNA"/>
</dbReference>
<feature type="chain" id="PRO_5045379272" evidence="2">
    <location>
        <begin position="24"/>
        <end position="153"/>
    </location>
</feature>